<dbReference type="Proteomes" id="UP000316621">
    <property type="component" value="Chromosome 8"/>
</dbReference>
<gene>
    <name evidence="2" type="ORF">C5167_049474</name>
</gene>
<feature type="region of interest" description="Disordered" evidence="1">
    <location>
        <begin position="1"/>
        <end position="24"/>
    </location>
</feature>
<evidence type="ECO:0000256" key="1">
    <source>
        <dbReference type="SAM" id="MobiDB-lite"/>
    </source>
</evidence>
<keyword evidence="3" id="KW-1185">Reference proteome</keyword>
<dbReference type="Gramene" id="RZC73994">
    <property type="protein sequence ID" value="RZC73994"/>
    <property type="gene ID" value="C5167_049474"/>
</dbReference>
<reference evidence="2 3" key="1">
    <citation type="journal article" date="2018" name="Science">
        <title>The opium poppy genome and morphinan production.</title>
        <authorList>
            <person name="Guo L."/>
            <person name="Winzer T."/>
            <person name="Yang X."/>
            <person name="Li Y."/>
            <person name="Ning Z."/>
            <person name="He Z."/>
            <person name="Teodor R."/>
            <person name="Lu Y."/>
            <person name="Bowser T.A."/>
            <person name="Graham I.A."/>
            <person name="Ye K."/>
        </authorList>
    </citation>
    <scope>NUCLEOTIDE SEQUENCE [LARGE SCALE GENOMIC DNA]</scope>
    <source>
        <strain evidence="3">cv. HN1</strain>
        <tissue evidence="2">Leaves</tissue>
    </source>
</reference>
<evidence type="ECO:0000313" key="2">
    <source>
        <dbReference type="EMBL" id="RZC73994.1"/>
    </source>
</evidence>
<evidence type="ECO:0000313" key="3">
    <source>
        <dbReference type="Proteomes" id="UP000316621"/>
    </source>
</evidence>
<sequence length="97" mass="11186">MQLSRDGASSLWSSSAKHGTGSICEKPQMTRILRMRTTRRPLMYPTSVINDDISPCIQTYAVTKWMYNAHCGALHWIDERLTKSYHKDPLLGFCFFE</sequence>
<name>A0A4Y7KKX7_PAPSO</name>
<dbReference type="AlphaFoldDB" id="A0A4Y7KKX7"/>
<protein>
    <submittedName>
        <fullName evidence="2">Uncharacterized protein</fullName>
    </submittedName>
</protein>
<dbReference type="EMBL" id="CM010722">
    <property type="protein sequence ID" value="RZC73994.1"/>
    <property type="molecule type" value="Genomic_DNA"/>
</dbReference>
<proteinExistence type="predicted"/>
<organism evidence="2 3">
    <name type="scientific">Papaver somniferum</name>
    <name type="common">Opium poppy</name>
    <dbReference type="NCBI Taxonomy" id="3469"/>
    <lineage>
        <taxon>Eukaryota</taxon>
        <taxon>Viridiplantae</taxon>
        <taxon>Streptophyta</taxon>
        <taxon>Embryophyta</taxon>
        <taxon>Tracheophyta</taxon>
        <taxon>Spermatophyta</taxon>
        <taxon>Magnoliopsida</taxon>
        <taxon>Ranunculales</taxon>
        <taxon>Papaveraceae</taxon>
        <taxon>Papaveroideae</taxon>
        <taxon>Papaver</taxon>
    </lineage>
</organism>
<accession>A0A4Y7KKX7</accession>